<comment type="caution">
    <text evidence="6">The sequence shown here is derived from an EMBL/GenBank/DDBJ whole genome shotgun (WGS) entry which is preliminary data.</text>
</comment>
<evidence type="ECO:0000256" key="1">
    <source>
        <dbReference type="ARBA" id="ARBA00004123"/>
    </source>
</evidence>
<keyword evidence="2 3" id="KW-0539">Nucleus</keyword>
<comment type="subcellular location">
    <subcellularLocation>
        <location evidence="1 3">Nucleus</location>
    </subcellularLocation>
</comment>
<dbReference type="EMBL" id="QGNW01000315">
    <property type="protein sequence ID" value="RVW77254.1"/>
    <property type="molecule type" value="Genomic_DNA"/>
</dbReference>
<proteinExistence type="predicted"/>
<dbReference type="PANTHER" id="PTHR31319:SF110">
    <property type="entry name" value="CCT MOTIF FAMILY PROTEIN"/>
    <property type="match status" value="1"/>
</dbReference>
<evidence type="ECO:0000256" key="3">
    <source>
        <dbReference type="PROSITE-ProRule" id="PRU00357"/>
    </source>
</evidence>
<evidence type="ECO:0000256" key="2">
    <source>
        <dbReference type="ARBA" id="ARBA00023242"/>
    </source>
</evidence>
<dbReference type="Proteomes" id="UP000288805">
    <property type="component" value="Unassembled WGS sequence"/>
</dbReference>
<feature type="domain" description="CCT" evidence="5">
    <location>
        <begin position="371"/>
        <end position="413"/>
    </location>
</feature>
<dbReference type="InterPro" id="IPR045281">
    <property type="entry name" value="CONSTANS-like"/>
</dbReference>
<accession>A0A438GYD8</accession>
<dbReference type="GO" id="GO:0005634">
    <property type="term" value="C:nucleus"/>
    <property type="evidence" value="ECO:0007669"/>
    <property type="project" value="UniProtKB-SubCell"/>
</dbReference>
<reference evidence="6 7" key="1">
    <citation type="journal article" date="2018" name="PLoS Genet.">
        <title>Population sequencing reveals clonal diversity and ancestral inbreeding in the grapevine cultivar Chardonnay.</title>
        <authorList>
            <person name="Roach M.J."/>
            <person name="Johnson D.L."/>
            <person name="Bohlmann J."/>
            <person name="van Vuuren H.J."/>
            <person name="Jones S.J."/>
            <person name="Pretorius I.S."/>
            <person name="Schmidt S.A."/>
            <person name="Borneman A.R."/>
        </authorList>
    </citation>
    <scope>NUCLEOTIDE SEQUENCE [LARGE SCALE GENOMIC DNA]</scope>
    <source>
        <strain evidence="7">cv. Chardonnay</strain>
        <tissue evidence="6">Leaf</tissue>
    </source>
</reference>
<dbReference type="AlphaFoldDB" id="A0A438GYD8"/>
<dbReference type="InterPro" id="IPR010402">
    <property type="entry name" value="CCT_domain"/>
</dbReference>
<dbReference type="PROSITE" id="PS51017">
    <property type="entry name" value="CCT"/>
    <property type="match status" value="1"/>
</dbReference>
<sequence>MKNCSLGLLKDKDDISSPISAQLFEFFNSELFPETLQSSGGTSSSNGCCEDNSSYPTTLPLPPEISKFTSNHETATLPLPSDINKFNSNHENNATTATTTSTTTTASNNSNLSIIFDSQEEIDNDISASIGFSPSPPFSVPPFFNPQSEQFDISPIPPQIQITDTVVDGLSQYPPDPAPALIGPPLPSVCEEECLSSIPPPYMRLNPSSPSCSFIEPATMGSYLLGNFTAALSADSCGIFSGGVLMAPELQPQELEYQGDNGGIYCQDSMQRVFNSAELQPSLPLCLQLNSTKADLHDTFSVWLTKLSFGAVEWVELKNLKNNIRISTAQALSNENQQLVGGGGTTTPLASEMSSLEESTFKVGKLSVEQRKEKIHRYMKKRNERNFSKKIKYACRKTLADSRPRVRGRFAKNDDFGEAPRASGGHHDEDDEEDMGMKGEDELVDSSDILAHISGVNSFKCTFPIQSWI</sequence>
<feature type="region of interest" description="Disordered" evidence="4">
    <location>
        <begin position="406"/>
        <end position="442"/>
    </location>
</feature>
<evidence type="ECO:0000313" key="7">
    <source>
        <dbReference type="Proteomes" id="UP000288805"/>
    </source>
</evidence>
<dbReference type="PANTHER" id="PTHR31319">
    <property type="entry name" value="ZINC FINGER PROTEIN CONSTANS-LIKE 4"/>
    <property type="match status" value="1"/>
</dbReference>
<dbReference type="Pfam" id="PF06203">
    <property type="entry name" value="CCT"/>
    <property type="match status" value="1"/>
</dbReference>
<name>A0A438GYD8_VITVI</name>
<protein>
    <recommendedName>
        <fullName evidence="5">CCT domain-containing protein</fullName>
    </recommendedName>
</protein>
<evidence type="ECO:0000313" key="6">
    <source>
        <dbReference type="EMBL" id="RVW77254.1"/>
    </source>
</evidence>
<evidence type="ECO:0000259" key="5">
    <source>
        <dbReference type="PROSITE" id="PS51017"/>
    </source>
</evidence>
<dbReference type="GO" id="GO:0009909">
    <property type="term" value="P:regulation of flower development"/>
    <property type="evidence" value="ECO:0007669"/>
    <property type="project" value="InterPro"/>
</dbReference>
<evidence type="ECO:0000256" key="4">
    <source>
        <dbReference type="SAM" id="MobiDB-lite"/>
    </source>
</evidence>
<organism evidence="6 7">
    <name type="scientific">Vitis vinifera</name>
    <name type="common">Grape</name>
    <dbReference type="NCBI Taxonomy" id="29760"/>
    <lineage>
        <taxon>Eukaryota</taxon>
        <taxon>Viridiplantae</taxon>
        <taxon>Streptophyta</taxon>
        <taxon>Embryophyta</taxon>
        <taxon>Tracheophyta</taxon>
        <taxon>Spermatophyta</taxon>
        <taxon>Magnoliopsida</taxon>
        <taxon>eudicotyledons</taxon>
        <taxon>Gunneridae</taxon>
        <taxon>Pentapetalae</taxon>
        <taxon>rosids</taxon>
        <taxon>Vitales</taxon>
        <taxon>Vitaceae</taxon>
        <taxon>Viteae</taxon>
        <taxon>Vitis</taxon>
    </lineage>
</organism>
<gene>
    <name evidence="6" type="ORF">CK203_050102</name>
</gene>